<accession>A0ACC3STI3</accession>
<gene>
    <name evidence="1" type="ORF">V1525DRAFT_412498</name>
</gene>
<protein>
    <submittedName>
        <fullName evidence="1">Uncharacterized protein</fullName>
    </submittedName>
</protein>
<reference evidence="2" key="1">
    <citation type="journal article" date="2024" name="Front. Bioeng. Biotechnol.">
        <title>Genome-scale model development and genomic sequencing of the oleaginous clade Lipomyces.</title>
        <authorList>
            <person name="Czajka J.J."/>
            <person name="Han Y."/>
            <person name="Kim J."/>
            <person name="Mondo S.J."/>
            <person name="Hofstad B.A."/>
            <person name="Robles A."/>
            <person name="Haridas S."/>
            <person name="Riley R."/>
            <person name="LaButti K."/>
            <person name="Pangilinan J."/>
            <person name="Andreopoulos W."/>
            <person name="Lipzen A."/>
            <person name="Yan J."/>
            <person name="Wang M."/>
            <person name="Ng V."/>
            <person name="Grigoriev I.V."/>
            <person name="Spatafora J.W."/>
            <person name="Magnuson J.K."/>
            <person name="Baker S.E."/>
            <person name="Pomraning K.R."/>
        </authorList>
    </citation>
    <scope>NUCLEOTIDE SEQUENCE [LARGE SCALE GENOMIC DNA]</scope>
    <source>
        <strain evidence="2">CBS 7786</strain>
    </source>
</reference>
<comment type="caution">
    <text evidence="1">The sequence shown here is derived from an EMBL/GenBank/DDBJ whole genome shotgun (WGS) entry which is preliminary data.</text>
</comment>
<organism evidence="1 2">
    <name type="scientific">Lipomyces kononenkoae</name>
    <name type="common">Yeast</name>
    <dbReference type="NCBI Taxonomy" id="34357"/>
    <lineage>
        <taxon>Eukaryota</taxon>
        <taxon>Fungi</taxon>
        <taxon>Dikarya</taxon>
        <taxon>Ascomycota</taxon>
        <taxon>Saccharomycotina</taxon>
        <taxon>Lipomycetes</taxon>
        <taxon>Lipomycetales</taxon>
        <taxon>Lipomycetaceae</taxon>
        <taxon>Lipomyces</taxon>
    </lineage>
</organism>
<dbReference type="EMBL" id="MU971460">
    <property type="protein sequence ID" value="KAK9234620.1"/>
    <property type="molecule type" value="Genomic_DNA"/>
</dbReference>
<evidence type="ECO:0000313" key="1">
    <source>
        <dbReference type="EMBL" id="KAK9234620.1"/>
    </source>
</evidence>
<evidence type="ECO:0000313" key="2">
    <source>
        <dbReference type="Proteomes" id="UP001433508"/>
    </source>
</evidence>
<name>A0ACC3STI3_LIPKO</name>
<sequence length="69" mass="8510">MEKLIFRSKRRTDRIFRLTNVALVERFHVNIVSHRKLRIAGYRWDDLGLRVLKDQQEIFKMKQLYGQFM</sequence>
<proteinExistence type="predicted"/>
<keyword evidence="2" id="KW-1185">Reference proteome</keyword>
<dbReference type="Proteomes" id="UP001433508">
    <property type="component" value="Unassembled WGS sequence"/>
</dbReference>